<dbReference type="EMBL" id="MN738935">
    <property type="protein sequence ID" value="QHT32353.1"/>
    <property type="molecule type" value="Genomic_DNA"/>
</dbReference>
<name>A0A6C0EUZ6_9ZZZZ</name>
<sequence length="763" mass="89817">MSQKITINQVVTTYPVENMDLNEVFKSLNKDTKHTQTLDPNKYYKSLTSQILVKKKEIEYTLTQNNFNGPLSEKDIETINKNTEVEPSKKYTIPEYQQYRYITYNVICNKLFENNIQYLDSINIDSVFIFPTFDTSNKGKDMLNSKYIPFYSKIFDDIKEPSQINISINNCFLELKVFSTRNESKDDYKSRIKNNFSDIQNGIIEYNKTTQTSKERDPTRSRPFITKIFVILDTDKKSLFTGIYNKILSKEKKDILYSEYEIFCKNNVFVLKSIVDSGINITAPIINKTLIQFKKTNKASISLDTDNLNTIILELNDKYKQETDIEYKKSLSVADNIKKMYIYYRLNNLDKIIENKIKTGSKILYNLTYKPNQTEITHKGYFTLVSEERKTYKFMCTSKHGTEAKTKDEENMDRMITNTLGNKEEKEEEPITQEECNIIVKIKYSFNQIYFTSLTPGKSYKGIIVEVGNKILSDNFKWFKHKDLDASLEEKKEIKYYEDILFDTNTLIEYLKNEKKYTETTNIGYEFLKINTSLDLIKYCDFIHSKFKNNIIEKDEFKFFNPLKRTFTVNDIQNNILKIIFQPNNAIYIQNIAKTEKQKTTSTKDNYKIIDYKPFTFSEKAFTKEFCPVIEKEGKKEGTKEGTKIKEPQCYKIVKDFVFSLKEFNKTKTNDPTDDEIKPFIKCAVVNITKENIKDIDQLKAKGECKTKKNNIFLKYKKIFSNVSEKVAPFFINPYAGGTRNKNRNKMFKLKLKTRRLKAKRYK</sequence>
<proteinExistence type="predicted"/>
<organism evidence="1">
    <name type="scientific">viral metagenome</name>
    <dbReference type="NCBI Taxonomy" id="1070528"/>
    <lineage>
        <taxon>unclassified sequences</taxon>
        <taxon>metagenomes</taxon>
        <taxon>organismal metagenomes</taxon>
    </lineage>
</organism>
<reference evidence="1" key="1">
    <citation type="journal article" date="2020" name="Nature">
        <title>Giant virus diversity and host interactions through global metagenomics.</title>
        <authorList>
            <person name="Schulz F."/>
            <person name="Roux S."/>
            <person name="Paez-Espino D."/>
            <person name="Jungbluth S."/>
            <person name="Walsh D.A."/>
            <person name="Denef V.J."/>
            <person name="McMahon K.D."/>
            <person name="Konstantinidis K.T."/>
            <person name="Eloe-Fadrosh E.A."/>
            <person name="Kyrpides N.C."/>
            <person name="Woyke T."/>
        </authorList>
    </citation>
    <scope>NUCLEOTIDE SEQUENCE</scope>
    <source>
        <strain evidence="1">GVMAG-M-3300009159-65</strain>
    </source>
</reference>
<evidence type="ECO:0000313" key="1">
    <source>
        <dbReference type="EMBL" id="QHT32353.1"/>
    </source>
</evidence>
<accession>A0A6C0EUZ6</accession>
<dbReference type="AlphaFoldDB" id="A0A6C0EUZ6"/>
<protein>
    <submittedName>
        <fullName evidence="1">Uncharacterized protein</fullName>
    </submittedName>
</protein>